<dbReference type="EMBL" id="DSXR01000077">
    <property type="protein sequence ID" value="HGS87479.1"/>
    <property type="molecule type" value="Genomic_DNA"/>
</dbReference>
<dbReference type="InterPro" id="IPR050261">
    <property type="entry name" value="FrsA_esterase"/>
</dbReference>
<proteinExistence type="predicted"/>
<gene>
    <name evidence="1" type="ORF">ENT17_07650</name>
</gene>
<accession>A0A7C4KZF2</accession>
<comment type="caution">
    <text evidence="1">The sequence shown here is derived from an EMBL/GenBank/DDBJ whole genome shotgun (WGS) entry which is preliminary data.</text>
</comment>
<name>A0A7C4KZF2_9CHLR</name>
<dbReference type="AlphaFoldDB" id="A0A7C4KZF2"/>
<dbReference type="InterPro" id="IPR029058">
    <property type="entry name" value="AB_hydrolase_fold"/>
</dbReference>
<dbReference type="SUPFAM" id="SSF53474">
    <property type="entry name" value="alpha/beta-Hydrolases"/>
    <property type="match status" value="1"/>
</dbReference>
<reference evidence="1" key="1">
    <citation type="journal article" date="2020" name="mSystems">
        <title>Genome- and Community-Level Interaction Insights into Carbon Utilization and Element Cycling Functions of Hydrothermarchaeota in Hydrothermal Sediment.</title>
        <authorList>
            <person name="Zhou Z."/>
            <person name="Liu Y."/>
            <person name="Xu W."/>
            <person name="Pan J."/>
            <person name="Luo Z.H."/>
            <person name="Li M."/>
        </authorList>
    </citation>
    <scope>NUCLEOTIDE SEQUENCE [LARGE SCALE GENOMIC DNA]</scope>
    <source>
        <strain evidence="1">SpSt-556</strain>
    </source>
</reference>
<dbReference type="Gene3D" id="3.40.50.1820">
    <property type="entry name" value="alpha/beta hydrolase"/>
    <property type="match status" value="1"/>
</dbReference>
<protein>
    <recommendedName>
        <fullName evidence="2">Dienelactone hydrolase domain-containing protein</fullName>
    </recommendedName>
</protein>
<sequence>MIDFIRKTSRPLRALGRATVFFLKVFPMLPSRPVDWVTHPPLIERVQYPTTDGIAEGEIYRPSSPGRHPGILVCLGVVPFEVNHPQVPVLGRALARAGFAALLYWSPAMRDFRLDPKDINNIALAYQWLIEQPFVDASRSGLLGTCVGGSFALMAAAHPLIRQQVSYVSAYAPYSSLWTFSRDIASSTVDEQDGRRAWKVDQLTRKVFIHSLTAFLHPEESGYLCRTFLEGEELDDESSLSEDGKAVAALLSASSLAEAESALEHLPDQIRQAFSGISPLTYAEDLQAPLVVLLHDRGDQVIPIGETRRLCAALGQRAGLYFTEMQFSHLDPAKGKLPPLKLLREFSRFFGAVSRLFHHVVD</sequence>
<dbReference type="PANTHER" id="PTHR22946">
    <property type="entry name" value="DIENELACTONE HYDROLASE DOMAIN-CONTAINING PROTEIN-RELATED"/>
    <property type="match status" value="1"/>
</dbReference>
<evidence type="ECO:0000313" key="1">
    <source>
        <dbReference type="EMBL" id="HGS87479.1"/>
    </source>
</evidence>
<evidence type="ECO:0008006" key="2">
    <source>
        <dbReference type="Google" id="ProtNLM"/>
    </source>
</evidence>
<organism evidence="1">
    <name type="scientific">Bellilinea caldifistulae</name>
    <dbReference type="NCBI Taxonomy" id="360411"/>
    <lineage>
        <taxon>Bacteria</taxon>
        <taxon>Bacillati</taxon>
        <taxon>Chloroflexota</taxon>
        <taxon>Anaerolineae</taxon>
        <taxon>Anaerolineales</taxon>
        <taxon>Anaerolineaceae</taxon>
        <taxon>Bellilinea</taxon>
    </lineage>
</organism>